<dbReference type="OrthoDB" id="3945550at2759"/>
<name>A0A1J7J6H2_9PEZI</name>
<dbReference type="InParanoid" id="A0A1J7J6H2"/>
<protein>
    <submittedName>
        <fullName evidence="1">Uncharacterized protein</fullName>
    </submittedName>
</protein>
<dbReference type="Proteomes" id="UP000182658">
    <property type="component" value="Unassembled WGS sequence"/>
</dbReference>
<dbReference type="STRING" id="1408157.A0A1J7J6H2"/>
<keyword evidence="2" id="KW-1185">Reference proteome</keyword>
<dbReference type="Gene3D" id="3.80.10.10">
    <property type="entry name" value="Ribonuclease Inhibitor"/>
    <property type="match status" value="1"/>
</dbReference>
<organism evidence="1 2">
    <name type="scientific">Coniochaeta ligniaria NRRL 30616</name>
    <dbReference type="NCBI Taxonomy" id="1408157"/>
    <lineage>
        <taxon>Eukaryota</taxon>
        <taxon>Fungi</taxon>
        <taxon>Dikarya</taxon>
        <taxon>Ascomycota</taxon>
        <taxon>Pezizomycotina</taxon>
        <taxon>Sordariomycetes</taxon>
        <taxon>Sordariomycetidae</taxon>
        <taxon>Coniochaetales</taxon>
        <taxon>Coniochaetaceae</taxon>
        <taxon>Coniochaeta</taxon>
    </lineage>
</organism>
<gene>
    <name evidence="1" type="ORF">CONLIGDRAFT_40896</name>
</gene>
<dbReference type="InterPro" id="IPR032675">
    <property type="entry name" value="LRR_dom_sf"/>
</dbReference>
<evidence type="ECO:0000313" key="2">
    <source>
        <dbReference type="Proteomes" id="UP000182658"/>
    </source>
</evidence>
<reference evidence="1 2" key="1">
    <citation type="submission" date="2016-10" db="EMBL/GenBank/DDBJ databases">
        <title>Draft genome sequence of Coniochaeta ligniaria NRRL30616, a lignocellulolytic fungus for bioabatement of inhibitors in plant biomass hydrolysates.</title>
        <authorList>
            <consortium name="DOE Joint Genome Institute"/>
            <person name="Jimenez D.J."/>
            <person name="Hector R.E."/>
            <person name="Riley R."/>
            <person name="Sun H."/>
            <person name="Grigoriev I.V."/>
            <person name="Van Elsas J.D."/>
            <person name="Nichols N.N."/>
        </authorList>
    </citation>
    <scope>NUCLEOTIDE SEQUENCE [LARGE SCALE GENOMIC DNA]</scope>
    <source>
        <strain evidence="1 2">NRRL 30616</strain>
    </source>
</reference>
<evidence type="ECO:0000313" key="1">
    <source>
        <dbReference type="EMBL" id="OIW35069.1"/>
    </source>
</evidence>
<sequence length="671" mass="76495">MLFPPEIVAGIAEVLDASHPPSLVAFAQTSKYHYAISSRFLFRTIRMTLGDSEEPERLRREVDKWEAMLLRSNAFAHVRRLILFSADQEREQEMPDNPYLALEPCERDDDPAHLRSCWDIYHMWWGPTVEDDPSLRNEDWQSVVRLVGQLHGLTDIFYACVAQFPSCLLETLRLELPRCRLHHFNFYLTDPNGAYERALATAPCLYSIGDLDHVDDETGRSLARRHAPHLTNVFVWAPWRRLRDAAARNHEPSERESAGRDLVSALQHIELGKSRYLEEPEDLSDFVIITRLAFNDFSALRILKLNSAIDYRTLPPSENFPSLVTLALRCIRDPTASSYWIAGLAFIRNLPRLTTLQLIAWNRSVSVVPGLSPNLRTLELTTHYDRDAVDPLPYGHIHQLIHQLATLCPRLEELAIEMSRSRGDASEVALYRALGRLPRLRRLTLYLGASPAPLVQVTKEDGTVALDTPVEPWFDAWAAEYLRGEPAKGIPGLRPHRRGHLLDLFVNSAIDERLARSIFAVIDGSKRTITGGGVMALEQLEVGIDRYSAGFPQRTPRFSPSMALRPYLHEALGRKWLVTRSVRDDARHVLHVRELCHFCQCFAMGTPQGWCGRAKQYKAQGADRKTRELVSKGGPFAEVWTRLWPDKGDGRLWLDSWESRPLELDSYLGKQ</sequence>
<accession>A0A1J7J6H2</accession>
<dbReference type="EMBL" id="KV875093">
    <property type="protein sequence ID" value="OIW35069.1"/>
    <property type="molecule type" value="Genomic_DNA"/>
</dbReference>
<dbReference type="AlphaFoldDB" id="A0A1J7J6H2"/>
<proteinExistence type="predicted"/>
<dbReference type="SUPFAM" id="SSF52047">
    <property type="entry name" value="RNI-like"/>
    <property type="match status" value="1"/>
</dbReference>